<dbReference type="RefSeq" id="WP_136495642.1">
    <property type="nucleotide sequence ID" value="NZ_CP046052.1"/>
</dbReference>
<dbReference type="AlphaFoldDB" id="A0A6B8KCE9"/>
<reference evidence="2 3" key="1">
    <citation type="submission" date="2019-11" db="EMBL/GenBank/DDBJ databases">
        <title>The genome sequence of Methylocystis heyeri.</title>
        <authorList>
            <person name="Oshkin I.Y."/>
            <person name="Miroshnikov K."/>
            <person name="Dedysh S.N."/>
        </authorList>
    </citation>
    <scope>NUCLEOTIDE SEQUENCE [LARGE SCALE GENOMIC DNA]</scope>
    <source>
        <strain evidence="2 3">H2</strain>
    </source>
</reference>
<evidence type="ECO:0000259" key="1">
    <source>
        <dbReference type="Pfam" id="PF13391"/>
    </source>
</evidence>
<evidence type="ECO:0000313" key="2">
    <source>
        <dbReference type="EMBL" id="QGM45359.1"/>
    </source>
</evidence>
<evidence type="ECO:0000313" key="3">
    <source>
        <dbReference type="Proteomes" id="UP000309061"/>
    </source>
</evidence>
<dbReference type="InterPro" id="IPR003615">
    <property type="entry name" value="HNH_nuc"/>
</dbReference>
<keyword evidence="2" id="KW-0378">Hydrolase</keyword>
<feature type="domain" description="HNH nuclease" evidence="1">
    <location>
        <begin position="226"/>
        <end position="265"/>
    </location>
</feature>
<name>A0A6B8KCE9_9HYPH</name>
<dbReference type="GO" id="GO:0004519">
    <property type="term" value="F:endonuclease activity"/>
    <property type="evidence" value="ECO:0007669"/>
    <property type="project" value="UniProtKB-KW"/>
</dbReference>
<keyword evidence="2" id="KW-0255">Endonuclease</keyword>
<accession>A0A6B8KCE9</accession>
<dbReference type="Proteomes" id="UP000309061">
    <property type="component" value="Chromosome"/>
</dbReference>
<dbReference type="OrthoDB" id="7181882at2"/>
<proteinExistence type="predicted"/>
<gene>
    <name evidence="2" type="ORF">H2LOC_006420</name>
</gene>
<protein>
    <submittedName>
        <fullName evidence="2">Restriction endonuclease</fullName>
    </submittedName>
</protein>
<keyword evidence="3" id="KW-1185">Reference proteome</keyword>
<organism evidence="2 3">
    <name type="scientific">Methylocystis heyeri</name>
    <dbReference type="NCBI Taxonomy" id="391905"/>
    <lineage>
        <taxon>Bacteria</taxon>
        <taxon>Pseudomonadati</taxon>
        <taxon>Pseudomonadota</taxon>
        <taxon>Alphaproteobacteria</taxon>
        <taxon>Hyphomicrobiales</taxon>
        <taxon>Methylocystaceae</taxon>
        <taxon>Methylocystis</taxon>
    </lineage>
</organism>
<dbReference type="KEGG" id="mhey:H2LOC_006420"/>
<dbReference type="EMBL" id="CP046052">
    <property type="protein sequence ID" value="QGM45359.1"/>
    <property type="molecule type" value="Genomic_DNA"/>
</dbReference>
<keyword evidence="2" id="KW-0540">Nuclease</keyword>
<dbReference type="Pfam" id="PF13391">
    <property type="entry name" value="HNH_2"/>
    <property type="match status" value="1"/>
</dbReference>
<sequence>MTKAVLTTKVTPVYDDLPEIRYHFPKSYLRQVSEAVGDWIVYYEPRRSTGDPSSSGGRQVYFATARVEHIIPDESRPDHFYAEVSNYLPFVRPVPFKEGSLFYEGNLKKPDGSTNKGAFGRAVRNIKDSEFDLIWQAGFGHVIGIEERTRPAPDAPEDPMPPLDGFHETPLTFLSDVPFEQDRRIVEQLISRPFRDRAFSAAVKSAYNDTCAMSGIKLINGGGRSEAQAAHIRPVEHRGPDSIRNGLALSGTFHWIFDRGLVSIDEDYTLLLAKDRLPDTIGRLLIGDRRLIVPERAELRPHPKFLDYHRREIFKG</sequence>